<dbReference type="AlphaFoldDB" id="A0A094Z3T5"/>
<accession>A0A094Z3T5</accession>
<dbReference type="PROSITE" id="PS51257">
    <property type="entry name" value="PROKAR_LIPOPROTEIN"/>
    <property type="match status" value="1"/>
</dbReference>
<dbReference type="InterPro" id="IPR005586">
    <property type="entry name" value="ABC_trans_aux"/>
</dbReference>
<sequence>MDKKLKKITKNMRLCIPTISLCMFLSSCFGNIPKNIFDLTESTKHNQSIQHNVRLTINEPVTSKTLDSPDIIVRSSPVEIQYLIGSQWSDRLPRMVQLKLIANFENNGKISTIIKPNQGIYPNYQISSIIRAFEIDIHHHYAIIEISLKIININTGNIIAQKVFHVEEAFEEDNKLCFIESLNRAFSRISSEIINWTVSSLP</sequence>
<dbReference type="EMBL" id="JMTK01000005">
    <property type="protein sequence ID" value="KJZ81363.1"/>
    <property type="molecule type" value="Genomic_DNA"/>
</dbReference>
<keyword evidence="3" id="KW-1185">Reference proteome</keyword>
<gene>
    <name evidence="2" type="ORF">DJ66_1257</name>
</gene>
<protein>
    <submittedName>
        <fullName evidence="2">Membrane lipoprotein lipid attachment site containing protein USSDB6D</fullName>
    </submittedName>
</protein>
<proteinExistence type="predicted"/>
<keyword evidence="2" id="KW-0449">Lipoprotein</keyword>
<dbReference type="Pfam" id="PF03886">
    <property type="entry name" value="ABC_trans_aux"/>
    <property type="match status" value="1"/>
</dbReference>
<dbReference type="Proteomes" id="UP000033731">
    <property type="component" value="Unassembled WGS sequence"/>
</dbReference>
<evidence type="ECO:0000259" key="1">
    <source>
        <dbReference type="Pfam" id="PF03886"/>
    </source>
</evidence>
<dbReference type="SUPFAM" id="SSF159594">
    <property type="entry name" value="XCC0632-like"/>
    <property type="match status" value="1"/>
</dbReference>
<evidence type="ECO:0000313" key="3">
    <source>
        <dbReference type="Proteomes" id="UP000033731"/>
    </source>
</evidence>
<dbReference type="RefSeq" id="WP_034441896.1">
    <property type="nucleotide sequence ID" value="NZ_JMTK01000005.1"/>
</dbReference>
<feature type="domain" description="ABC-type transport auxiliary lipoprotein component" evidence="1">
    <location>
        <begin position="45"/>
        <end position="193"/>
    </location>
</feature>
<evidence type="ECO:0000313" key="2">
    <source>
        <dbReference type="EMBL" id="KJZ81363.1"/>
    </source>
</evidence>
<comment type="caution">
    <text evidence="2">The sequence shown here is derived from an EMBL/GenBank/DDBJ whole genome shotgun (WGS) entry which is preliminary data.</text>
</comment>
<dbReference type="PATRIC" id="fig|556287.8.peg.1255"/>
<reference evidence="2 3" key="1">
    <citation type="journal article" date="2015" name="Phytopathology">
        <title>Genomes of Candidatus Liberibacter solanacearum haplotype A from New Zealand and the USA suggest significant genome plasticity in the species.</title>
        <authorList>
            <person name="Thompson S.M."/>
            <person name="Johnson C.P."/>
            <person name="Lu A.Y."/>
            <person name="Frampton R.A."/>
            <person name="Sullivan K.L."/>
            <person name="Fiers M.W."/>
            <person name="Crowhurst R.N."/>
            <person name="Pitman A.R."/>
            <person name="Scott I."/>
            <person name="Gudmestad N.C."/>
            <person name="Smith G.R."/>
        </authorList>
    </citation>
    <scope>NUCLEOTIDE SEQUENCE [LARGE SCALE GENOMIC DNA]</scope>
    <source>
        <strain evidence="2 3">LsoNZ1</strain>
    </source>
</reference>
<name>A0A094Z3T5_9HYPH</name>
<dbReference type="Gene3D" id="3.40.50.10610">
    <property type="entry name" value="ABC-type transport auxiliary lipoprotein component"/>
    <property type="match status" value="1"/>
</dbReference>
<organism evidence="2 3">
    <name type="scientific">Candidatus Liberibacter solanacearum</name>
    <dbReference type="NCBI Taxonomy" id="556287"/>
    <lineage>
        <taxon>Bacteria</taxon>
        <taxon>Pseudomonadati</taxon>
        <taxon>Pseudomonadota</taxon>
        <taxon>Alphaproteobacteria</taxon>
        <taxon>Hyphomicrobiales</taxon>
        <taxon>Rhizobiaceae</taxon>
        <taxon>Liberibacter</taxon>
    </lineage>
</organism>